<dbReference type="RefSeq" id="WP_155088039.1">
    <property type="nucleotide sequence ID" value="NZ_WJYA01000004.1"/>
</dbReference>
<organism evidence="3 4">
    <name type="scientific">Winogradskyella ouciana</name>
    <dbReference type="NCBI Taxonomy" id="2608631"/>
    <lineage>
        <taxon>Bacteria</taxon>
        <taxon>Pseudomonadati</taxon>
        <taxon>Bacteroidota</taxon>
        <taxon>Flavobacteriia</taxon>
        <taxon>Flavobacteriales</taxon>
        <taxon>Flavobacteriaceae</taxon>
        <taxon>Winogradskyella</taxon>
    </lineage>
</organism>
<sequence>MLEWFSNLEFLPKLYWSIALVGSLIFIVVMIMAFVGGDADDIGDADADIDSDAGAGFQFITFKNLVGFFTIFGWSGIACIDAGLSTPLTIIISVICGLLMMVIMASLFYFISKLTDSGTLNYDNALDAVGEVYLTIGGDRSSMGKVSVNVQGTVRELDALTDSLTDLKSGTIIKVVDVTSNGILIVDRTRKPIEASSPKRDELQSGETHLLNDK</sequence>
<evidence type="ECO:0000256" key="2">
    <source>
        <dbReference type="SAM" id="Phobius"/>
    </source>
</evidence>
<reference evidence="3 4" key="1">
    <citation type="submission" date="2019-11" db="EMBL/GenBank/DDBJ databases">
        <title>Winogradskyella ouciana sp. nov., isolated from the hadal seawater of the Mariana Trench.</title>
        <authorList>
            <person name="Liu R."/>
        </authorList>
    </citation>
    <scope>NUCLEOTIDE SEQUENCE [LARGE SCALE GENOMIC DNA]</scope>
    <source>
        <strain evidence="3 4">ZXX205</strain>
    </source>
</reference>
<comment type="caution">
    <text evidence="3">The sequence shown here is derived from an EMBL/GenBank/DDBJ whole genome shotgun (WGS) entry which is preliminary data.</text>
</comment>
<keyword evidence="2" id="KW-0812">Transmembrane</keyword>
<dbReference type="EMBL" id="WJYA01000004">
    <property type="protein sequence ID" value="MTE26200.1"/>
    <property type="molecule type" value="Genomic_DNA"/>
</dbReference>
<accession>A0A7K1GA65</accession>
<evidence type="ECO:0000256" key="1">
    <source>
        <dbReference type="SAM" id="MobiDB-lite"/>
    </source>
</evidence>
<keyword evidence="4" id="KW-1185">Reference proteome</keyword>
<keyword evidence="2" id="KW-0472">Membrane</keyword>
<feature type="region of interest" description="Disordered" evidence="1">
    <location>
        <begin position="195"/>
        <end position="214"/>
    </location>
</feature>
<feature type="transmembrane region" description="Helical" evidence="2">
    <location>
        <begin position="90"/>
        <end position="111"/>
    </location>
</feature>
<feature type="transmembrane region" description="Helical" evidence="2">
    <location>
        <begin position="65"/>
        <end position="84"/>
    </location>
</feature>
<name>A0A7K1GA65_9FLAO</name>
<dbReference type="Gene3D" id="2.40.50.140">
    <property type="entry name" value="Nucleic acid-binding proteins"/>
    <property type="match status" value="1"/>
</dbReference>
<protein>
    <recommendedName>
        <fullName evidence="5">NfeD-like C-terminal domain-containing protein</fullName>
    </recommendedName>
</protein>
<dbReference type="Proteomes" id="UP000447545">
    <property type="component" value="Unassembled WGS sequence"/>
</dbReference>
<gene>
    <name evidence="3" type="ORF">F1003_04570</name>
</gene>
<dbReference type="AlphaFoldDB" id="A0A7K1GA65"/>
<evidence type="ECO:0008006" key="5">
    <source>
        <dbReference type="Google" id="ProtNLM"/>
    </source>
</evidence>
<evidence type="ECO:0000313" key="4">
    <source>
        <dbReference type="Proteomes" id="UP000447545"/>
    </source>
</evidence>
<feature type="transmembrane region" description="Helical" evidence="2">
    <location>
        <begin position="14"/>
        <end position="35"/>
    </location>
</feature>
<keyword evidence="2" id="KW-1133">Transmembrane helix</keyword>
<evidence type="ECO:0000313" key="3">
    <source>
        <dbReference type="EMBL" id="MTE26200.1"/>
    </source>
</evidence>
<proteinExistence type="predicted"/>
<dbReference type="InterPro" id="IPR012340">
    <property type="entry name" value="NA-bd_OB-fold"/>
</dbReference>